<proteinExistence type="predicted"/>
<dbReference type="InterPro" id="IPR011047">
    <property type="entry name" value="Quinoprotein_ADH-like_sf"/>
</dbReference>
<dbReference type="SMART" id="SM00564">
    <property type="entry name" value="PQQ"/>
    <property type="match status" value="3"/>
</dbReference>
<dbReference type="Pfam" id="PF13360">
    <property type="entry name" value="PQQ_2"/>
    <property type="match status" value="2"/>
</dbReference>
<name>A0A8J3ITI6_9CHLR</name>
<dbReference type="Gene3D" id="2.130.10.10">
    <property type="entry name" value="YVTN repeat-like/Quinoprotein amine dehydrogenase"/>
    <property type="match status" value="2"/>
</dbReference>
<dbReference type="AlphaFoldDB" id="A0A8J3ITI6"/>
<dbReference type="RefSeq" id="WP_220210793.1">
    <property type="nucleotide sequence ID" value="NZ_BNJK01000002.1"/>
</dbReference>
<comment type="caution">
    <text evidence="2">The sequence shown here is derived from an EMBL/GenBank/DDBJ whole genome shotgun (WGS) entry which is preliminary data.</text>
</comment>
<dbReference type="InterPro" id="IPR018391">
    <property type="entry name" value="PQQ_b-propeller_rpt"/>
</dbReference>
<organism evidence="2 3">
    <name type="scientific">Reticulibacter mediterranei</name>
    <dbReference type="NCBI Taxonomy" id="2778369"/>
    <lineage>
        <taxon>Bacteria</taxon>
        <taxon>Bacillati</taxon>
        <taxon>Chloroflexota</taxon>
        <taxon>Ktedonobacteria</taxon>
        <taxon>Ktedonobacterales</taxon>
        <taxon>Reticulibacteraceae</taxon>
        <taxon>Reticulibacter</taxon>
    </lineage>
</organism>
<dbReference type="SUPFAM" id="SSF50998">
    <property type="entry name" value="Quinoprotein alcohol dehydrogenase-like"/>
    <property type="match status" value="2"/>
</dbReference>
<dbReference type="Proteomes" id="UP000597444">
    <property type="component" value="Unassembled WGS sequence"/>
</dbReference>
<evidence type="ECO:0000259" key="1">
    <source>
        <dbReference type="Pfam" id="PF13360"/>
    </source>
</evidence>
<sequence length="437" mass="48860">MDEERPTAAIYAGSLAYTYEYCTVGVPTTPYTRWSFALLNEAYLTCPILVQHERVYLADSAGSFSALDARSGKLLWSFATDWVEHHENTSKNSYEGVKSFCLDGVRGYVLSARETLYELDLDTGVLLRSWDREVLADKGLEKYPYESYAFFSAEHSFDDYDPIECVFLYENLLFIGTECQVWRFDLTTEQFAPETIPVGMRKCWSPLLYHGDDGSNDVIFGFIDSKVDTGVDGRFLAAADCSLFGRLYPLVKMAERPFPRSYLWDVSGDFGNGIGNHRMLLANNAFYALGWNHGWGEDALVDDERDDGSDAFLFALDPHTSEILWHAPYDASCALAAASHLLFVVNPLSGEVEAIDTLTQQRCWKRGELGAVSHPLIADGLLFVFGREGQMIALDVQTGALRWKQHVEGEMIAAFNTIDDGTLFVATLHVLYALSAG</sequence>
<evidence type="ECO:0000313" key="3">
    <source>
        <dbReference type="Proteomes" id="UP000597444"/>
    </source>
</evidence>
<evidence type="ECO:0000313" key="2">
    <source>
        <dbReference type="EMBL" id="GHP00234.1"/>
    </source>
</evidence>
<dbReference type="PANTHER" id="PTHR34512:SF30">
    <property type="entry name" value="OUTER MEMBRANE PROTEIN ASSEMBLY FACTOR BAMB"/>
    <property type="match status" value="1"/>
</dbReference>
<dbReference type="InterPro" id="IPR015943">
    <property type="entry name" value="WD40/YVTN_repeat-like_dom_sf"/>
</dbReference>
<dbReference type="InterPro" id="IPR002372">
    <property type="entry name" value="PQQ_rpt_dom"/>
</dbReference>
<dbReference type="PANTHER" id="PTHR34512">
    <property type="entry name" value="CELL SURFACE PROTEIN"/>
    <property type="match status" value="1"/>
</dbReference>
<dbReference type="EMBL" id="BNJK01000002">
    <property type="protein sequence ID" value="GHP00234.1"/>
    <property type="molecule type" value="Genomic_DNA"/>
</dbReference>
<gene>
    <name evidence="2" type="ORF">KSF_102810</name>
</gene>
<protein>
    <recommendedName>
        <fullName evidence="1">Pyrrolo-quinoline quinone repeat domain-containing protein</fullName>
    </recommendedName>
</protein>
<feature type="domain" description="Pyrrolo-quinoline quinone repeat" evidence="1">
    <location>
        <begin position="350"/>
        <end position="427"/>
    </location>
</feature>
<keyword evidence="3" id="KW-1185">Reference proteome</keyword>
<accession>A0A8J3ITI6</accession>
<reference evidence="2" key="1">
    <citation type="submission" date="2020-10" db="EMBL/GenBank/DDBJ databases">
        <title>Taxonomic study of unclassified bacteria belonging to the class Ktedonobacteria.</title>
        <authorList>
            <person name="Yabe S."/>
            <person name="Wang C.M."/>
            <person name="Zheng Y."/>
            <person name="Sakai Y."/>
            <person name="Cavaletti L."/>
            <person name="Monciardini P."/>
            <person name="Donadio S."/>
        </authorList>
    </citation>
    <scope>NUCLEOTIDE SEQUENCE</scope>
    <source>
        <strain evidence="2">ID150040</strain>
    </source>
</reference>
<feature type="domain" description="Pyrrolo-quinoline quinone repeat" evidence="1">
    <location>
        <begin position="33"/>
        <end position="136"/>
    </location>
</feature>